<organism evidence="6 7">
    <name type="scientific">Pseudolactococcus piscium MKFS47</name>
    <dbReference type="NCBI Taxonomy" id="297352"/>
    <lineage>
        <taxon>Bacteria</taxon>
        <taxon>Bacillati</taxon>
        <taxon>Bacillota</taxon>
        <taxon>Bacilli</taxon>
        <taxon>Lactobacillales</taxon>
        <taxon>Streptococcaceae</taxon>
        <taxon>Pseudolactococcus</taxon>
    </lineage>
</organism>
<dbReference type="Pfam" id="PF00471">
    <property type="entry name" value="Ribosomal_L33"/>
    <property type="match status" value="1"/>
</dbReference>
<dbReference type="Gene3D" id="2.20.28.120">
    <property type="entry name" value="Ribosomal protein L33"/>
    <property type="match status" value="1"/>
</dbReference>
<evidence type="ECO:0000313" key="7">
    <source>
        <dbReference type="Proteomes" id="UP000033166"/>
    </source>
</evidence>
<dbReference type="KEGG" id="lpk:LACPI_1732"/>
<dbReference type="GO" id="GO:1990904">
    <property type="term" value="C:ribonucleoprotein complex"/>
    <property type="evidence" value="ECO:0007669"/>
    <property type="project" value="UniProtKB-KW"/>
</dbReference>
<evidence type="ECO:0000256" key="1">
    <source>
        <dbReference type="ARBA" id="ARBA00007596"/>
    </source>
</evidence>
<dbReference type="InterPro" id="IPR038584">
    <property type="entry name" value="Ribosomal_bL33_sf"/>
</dbReference>
<evidence type="ECO:0000256" key="2">
    <source>
        <dbReference type="ARBA" id="ARBA00022980"/>
    </source>
</evidence>
<dbReference type="STRING" id="1364.LP2241_50129"/>
<dbReference type="NCBIfam" id="TIGR01023">
    <property type="entry name" value="rpmG_bact"/>
    <property type="match status" value="1"/>
</dbReference>
<evidence type="ECO:0000256" key="4">
    <source>
        <dbReference type="ARBA" id="ARBA00035176"/>
    </source>
</evidence>
<dbReference type="HOGENOM" id="CLU_190949_0_2_9"/>
<dbReference type="EMBL" id="LN774769">
    <property type="protein sequence ID" value="CEN28932.1"/>
    <property type="molecule type" value="Genomic_DNA"/>
</dbReference>
<comment type="similarity">
    <text evidence="1 5">Belongs to the bacterial ribosomal protein bL33 family.</text>
</comment>
<dbReference type="RefSeq" id="WP_082095437.1">
    <property type="nucleotide sequence ID" value="NZ_LN774769.1"/>
</dbReference>
<dbReference type="GO" id="GO:0005737">
    <property type="term" value="C:cytoplasm"/>
    <property type="evidence" value="ECO:0007669"/>
    <property type="project" value="UniProtKB-ARBA"/>
</dbReference>
<proteinExistence type="inferred from homology"/>
<dbReference type="AlphaFoldDB" id="A0A0D6DYA0"/>
<gene>
    <name evidence="5 6" type="primary">rpmG</name>
    <name evidence="6" type="ORF">LACPI_1732</name>
</gene>
<name>A0A0D6DYA0_9LACT</name>
<accession>A0A0D6DYA0</accession>
<dbReference type="InterPro" id="IPR011332">
    <property type="entry name" value="Ribosomal_zn-bd"/>
</dbReference>
<dbReference type="GO" id="GO:0003735">
    <property type="term" value="F:structural constituent of ribosome"/>
    <property type="evidence" value="ECO:0007669"/>
    <property type="project" value="InterPro"/>
</dbReference>
<dbReference type="Proteomes" id="UP000033166">
    <property type="component" value="Chromosome I"/>
</dbReference>
<sequence length="48" mass="5529">MRVKINLKCTGCGQQNYISSKNKATHPDKVKVLKYCPKERKVIIHVET</sequence>
<dbReference type="SUPFAM" id="SSF57829">
    <property type="entry name" value="Zn-binding ribosomal proteins"/>
    <property type="match status" value="1"/>
</dbReference>
<dbReference type="NCBIfam" id="NF001764">
    <property type="entry name" value="PRK00504.1"/>
    <property type="match status" value="1"/>
</dbReference>
<reference evidence="7" key="1">
    <citation type="submission" date="2015-01" db="EMBL/GenBank/DDBJ databases">
        <authorList>
            <person name="Andreevskaya M."/>
        </authorList>
    </citation>
    <scope>NUCLEOTIDE SEQUENCE [LARGE SCALE GENOMIC DNA]</scope>
    <source>
        <strain evidence="7">MKFS47</strain>
    </source>
</reference>
<dbReference type="NCBIfam" id="NF001860">
    <property type="entry name" value="PRK00595.1"/>
    <property type="match status" value="1"/>
</dbReference>
<keyword evidence="3 5" id="KW-0687">Ribonucleoprotein</keyword>
<evidence type="ECO:0000256" key="3">
    <source>
        <dbReference type="ARBA" id="ARBA00023274"/>
    </source>
</evidence>
<evidence type="ECO:0000256" key="5">
    <source>
        <dbReference type="HAMAP-Rule" id="MF_00294"/>
    </source>
</evidence>
<keyword evidence="2 5" id="KW-0689">Ribosomal protein</keyword>
<dbReference type="GO" id="GO:0006412">
    <property type="term" value="P:translation"/>
    <property type="evidence" value="ECO:0007669"/>
    <property type="project" value="UniProtKB-UniRule"/>
</dbReference>
<evidence type="ECO:0000313" key="6">
    <source>
        <dbReference type="EMBL" id="CEN28932.1"/>
    </source>
</evidence>
<dbReference type="HAMAP" id="MF_00294">
    <property type="entry name" value="Ribosomal_bL33"/>
    <property type="match status" value="1"/>
</dbReference>
<dbReference type="InterPro" id="IPR001705">
    <property type="entry name" value="Ribosomal_bL33"/>
</dbReference>
<dbReference type="GO" id="GO:0005840">
    <property type="term" value="C:ribosome"/>
    <property type="evidence" value="ECO:0007669"/>
    <property type="project" value="UniProtKB-KW"/>
</dbReference>
<protein>
    <recommendedName>
        <fullName evidence="4 5">Large ribosomal subunit protein bL33</fullName>
    </recommendedName>
</protein>